<dbReference type="GO" id="GO:0016301">
    <property type="term" value="F:kinase activity"/>
    <property type="evidence" value="ECO:0007669"/>
    <property type="project" value="UniProtKB-KW"/>
</dbReference>
<evidence type="ECO:0000256" key="2">
    <source>
        <dbReference type="ARBA" id="ARBA00022777"/>
    </source>
</evidence>
<dbReference type="GO" id="GO:0005975">
    <property type="term" value="P:carbohydrate metabolic process"/>
    <property type="evidence" value="ECO:0007669"/>
    <property type="project" value="InterPro"/>
</dbReference>
<feature type="compositionally biased region" description="Low complexity" evidence="3">
    <location>
        <begin position="454"/>
        <end position="472"/>
    </location>
</feature>
<gene>
    <name evidence="6" type="ORF">PAUS00366_LOCUS7835</name>
</gene>
<accession>A0A7S4AGM3</accession>
<dbReference type="InterPro" id="IPR018485">
    <property type="entry name" value="FGGY_C"/>
</dbReference>
<sequence length="651" mass="70794">MAVSCYLGIDVGTQGLTALLVKSDGSNDDGNSNSNSNSSTTGKAKTSLKVLSFGEGSYGFVPDLPEGCYEQNPADWETALVQALTKIQKDIDSDFDSFDDIDIKAICITGQMHGCVMIDRDGKSIGTARLWCDARNQEEADELSQLFGERMPKRLTAARFLWSLKHEPEKAEKCVAITTPAGYIAHRLTSTTTTSTSEDNKIEHKLPPLLLGVGEASGMFPVRECDATSGCEYRTDWIEAFDAHVRTMTTTTIAPSSLKDFLPKIRTAGDARNNRDEHGSDQAVVLNPSILESDGWLWEVRALLTRDRSSCSGIMVAPAEGDQPTALAASLIGEPGMISCSFGTSVVANMVGKSTSSSSSNSKCPEPKNKASSLTAVDRFNAVNGQPISMVWLRNGTTYLNRMVDSYGGDFESLLKQAVEAPADCGGLLALPFLDDEPGLDIKRGGTAMVVGFNSNSNSNRNSNRNSSNSNSDGNDEDGNHRAGNVIKAAMVSVMFNLFLGTQQVEEAEAIDDDDERATTRKEIVLTGGLTKTPQTGQILANIFDRPVRLLEAADEGGAWGAALLAKYYDVCEHDQNNMGDDRSQSQSESEYEYRPPSFDRWLAFLNTVEAEEEQAFYPQAEHVETYRTMLAKYKKLLELQPLLDEVMNGP</sequence>
<evidence type="ECO:0000313" key="6">
    <source>
        <dbReference type="EMBL" id="CAE0715083.1"/>
    </source>
</evidence>
<evidence type="ECO:0000259" key="4">
    <source>
        <dbReference type="Pfam" id="PF00370"/>
    </source>
</evidence>
<evidence type="ECO:0008006" key="7">
    <source>
        <dbReference type="Google" id="ProtNLM"/>
    </source>
</evidence>
<feature type="region of interest" description="Disordered" evidence="3">
    <location>
        <begin position="453"/>
        <end position="482"/>
    </location>
</feature>
<dbReference type="Gene3D" id="3.30.420.40">
    <property type="match status" value="2"/>
</dbReference>
<organism evidence="6">
    <name type="scientific">Pseudo-nitzschia australis</name>
    <dbReference type="NCBI Taxonomy" id="44445"/>
    <lineage>
        <taxon>Eukaryota</taxon>
        <taxon>Sar</taxon>
        <taxon>Stramenopiles</taxon>
        <taxon>Ochrophyta</taxon>
        <taxon>Bacillariophyta</taxon>
        <taxon>Bacillariophyceae</taxon>
        <taxon>Bacillariophycidae</taxon>
        <taxon>Bacillariales</taxon>
        <taxon>Bacillariaceae</taxon>
        <taxon>Pseudo-nitzschia</taxon>
    </lineage>
</organism>
<dbReference type="InterPro" id="IPR018484">
    <property type="entry name" value="FGGY_N"/>
</dbReference>
<dbReference type="PANTHER" id="PTHR43095:SF5">
    <property type="entry name" value="XYLULOSE KINASE"/>
    <property type="match status" value="1"/>
</dbReference>
<evidence type="ECO:0000259" key="5">
    <source>
        <dbReference type="Pfam" id="PF02782"/>
    </source>
</evidence>
<dbReference type="SUPFAM" id="SSF53067">
    <property type="entry name" value="Actin-like ATPase domain"/>
    <property type="match status" value="2"/>
</dbReference>
<evidence type="ECO:0000256" key="1">
    <source>
        <dbReference type="ARBA" id="ARBA00022679"/>
    </source>
</evidence>
<keyword evidence="1" id="KW-0808">Transferase</keyword>
<feature type="domain" description="Carbohydrate kinase FGGY C-terminal" evidence="5">
    <location>
        <begin position="339"/>
        <end position="567"/>
    </location>
</feature>
<dbReference type="PANTHER" id="PTHR43095">
    <property type="entry name" value="SUGAR KINASE"/>
    <property type="match status" value="1"/>
</dbReference>
<dbReference type="InterPro" id="IPR043129">
    <property type="entry name" value="ATPase_NBD"/>
</dbReference>
<dbReference type="Pfam" id="PF02782">
    <property type="entry name" value="FGGY_C"/>
    <property type="match status" value="1"/>
</dbReference>
<reference evidence="6" key="1">
    <citation type="submission" date="2021-01" db="EMBL/GenBank/DDBJ databases">
        <authorList>
            <person name="Corre E."/>
            <person name="Pelletier E."/>
            <person name="Niang G."/>
            <person name="Scheremetjew M."/>
            <person name="Finn R."/>
            <person name="Kale V."/>
            <person name="Holt S."/>
            <person name="Cochrane G."/>
            <person name="Meng A."/>
            <person name="Brown T."/>
            <person name="Cohen L."/>
        </authorList>
    </citation>
    <scope>NUCLEOTIDE SEQUENCE</scope>
    <source>
        <strain evidence="6">10249 10 AB</strain>
    </source>
</reference>
<dbReference type="AlphaFoldDB" id="A0A7S4AGM3"/>
<proteinExistence type="predicted"/>
<dbReference type="InterPro" id="IPR050406">
    <property type="entry name" value="FGGY_Carb_Kinase"/>
</dbReference>
<protein>
    <recommendedName>
        <fullName evidence="7">Glycerol kinase</fullName>
    </recommendedName>
</protein>
<keyword evidence="2" id="KW-0418">Kinase</keyword>
<name>A0A7S4AGM3_9STRA</name>
<evidence type="ECO:0000256" key="3">
    <source>
        <dbReference type="SAM" id="MobiDB-lite"/>
    </source>
</evidence>
<dbReference type="EMBL" id="HBIX01010364">
    <property type="protein sequence ID" value="CAE0715083.1"/>
    <property type="molecule type" value="Transcribed_RNA"/>
</dbReference>
<feature type="domain" description="Carbohydrate kinase FGGY N-terminal" evidence="4">
    <location>
        <begin position="66"/>
        <end position="197"/>
    </location>
</feature>
<dbReference type="Pfam" id="PF00370">
    <property type="entry name" value="FGGY_N"/>
    <property type="match status" value="1"/>
</dbReference>